<dbReference type="STRING" id="1805483.A0A177EEG2"/>
<dbReference type="OrthoDB" id="1882297at2759"/>
<dbReference type="SUPFAM" id="SSF52161">
    <property type="entry name" value="Ribosomal protein L13"/>
    <property type="match status" value="1"/>
</dbReference>
<comment type="similarity">
    <text evidence="1">Belongs to the universal ribosomal protein uL13 family.</text>
</comment>
<evidence type="ECO:0000256" key="1">
    <source>
        <dbReference type="ARBA" id="ARBA00006227"/>
    </source>
</evidence>
<dbReference type="EMBL" id="LTDL01000040">
    <property type="protein sequence ID" value="OAG29532.1"/>
    <property type="molecule type" value="Genomic_DNA"/>
</dbReference>
<proteinExistence type="inferred from homology"/>
<evidence type="ECO:0000256" key="3">
    <source>
        <dbReference type="ARBA" id="ARBA00023274"/>
    </source>
</evidence>
<evidence type="ECO:0000256" key="2">
    <source>
        <dbReference type="ARBA" id="ARBA00022980"/>
    </source>
</evidence>
<dbReference type="Gene3D" id="3.90.1180.10">
    <property type="entry name" value="Ribosomal protein L13"/>
    <property type="match status" value="1"/>
</dbReference>
<dbReference type="GO" id="GO:0022625">
    <property type="term" value="C:cytosolic large ribosomal subunit"/>
    <property type="evidence" value="ECO:0007669"/>
    <property type="project" value="TreeGrafter"/>
</dbReference>
<dbReference type="GO" id="GO:0003735">
    <property type="term" value="F:structural constituent of ribosome"/>
    <property type="evidence" value="ECO:0007669"/>
    <property type="project" value="InterPro"/>
</dbReference>
<keyword evidence="3" id="KW-0687">Ribonucleoprotein</keyword>
<reference evidence="4 5" key="1">
    <citation type="submission" date="2016-02" db="EMBL/GenBank/DDBJ databases">
        <title>Discovery of a natural microsporidian pathogen with a broad tissue tropism in Caenorhabditis elegans.</title>
        <authorList>
            <person name="Luallen R.J."/>
            <person name="Reinke A.W."/>
            <person name="Tong L."/>
            <person name="Botts M.R."/>
            <person name="Felix M.-A."/>
            <person name="Troemel E.R."/>
        </authorList>
    </citation>
    <scope>NUCLEOTIDE SEQUENCE [LARGE SCALE GENOMIC DNA]</scope>
    <source>
        <strain evidence="4 5">JUm2807</strain>
    </source>
</reference>
<dbReference type="InterPro" id="IPR036899">
    <property type="entry name" value="Ribosomal_uL13_sf"/>
</dbReference>
<evidence type="ECO:0000313" key="5">
    <source>
        <dbReference type="Proteomes" id="UP000185944"/>
    </source>
</evidence>
<dbReference type="InterPro" id="IPR005755">
    <property type="entry name" value="Ribosomal_uL13_euk/arc"/>
</dbReference>
<dbReference type="Pfam" id="PF00572">
    <property type="entry name" value="Ribosomal_L13"/>
    <property type="match status" value="1"/>
</dbReference>
<dbReference type="AlphaFoldDB" id="A0A177EEG2"/>
<dbReference type="VEuPathDB" id="MicrosporidiaDB:NEDG_00665"/>
<gene>
    <name evidence="4" type="ORF">NEDG_00665</name>
</gene>
<protein>
    <submittedName>
        <fullName evidence="4">Large subunit ribosomal protein L13Ae</fullName>
    </submittedName>
</protein>
<keyword evidence="5" id="KW-1185">Reference proteome</keyword>
<comment type="caution">
    <text evidence="4">The sequence shown here is derived from an EMBL/GenBank/DDBJ whole genome shotgun (WGS) entry which is preliminary data.</text>
</comment>
<dbReference type="NCBIfam" id="TIGR01077">
    <property type="entry name" value="L13_A_E"/>
    <property type="match status" value="1"/>
</dbReference>
<organism evidence="4 5">
    <name type="scientific">Nematocida displodere</name>
    <dbReference type="NCBI Taxonomy" id="1805483"/>
    <lineage>
        <taxon>Eukaryota</taxon>
        <taxon>Fungi</taxon>
        <taxon>Fungi incertae sedis</taxon>
        <taxon>Microsporidia</taxon>
        <taxon>Nematocida</taxon>
    </lineage>
</organism>
<dbReference type="PANTHER" id="PTHR11545">
    <property type="entry name" value="RIBOSOMAL PROTEIN L13"/>
    <property type="match status" value="1"/>
</dbReference>
<dbReference type="CDD" id="cd00392">
    <property type="entry name" value="Ribosomal_L13"/>
    <property type="match status" value="1"/>
</dbReference>
<sequence length="200" mass="22658">MATTGRKLVIDAKGHIVGRLAAYVAKASREGYEVVVLRAEGTIFSSPLERLIKIYEDKKRKRCLVNPKKGPFHYKEPSKCFRRVVRGMLNYKGVSGSQNYASITIFDGIPLEYENVERVVCTHALASTQINPDTKRCTLGEVCAQMGWSNGEILKKFETQRLIRAEEVAKTQRAQQQKKEDFINSDGFKKELSELISKIE</sequence>
<name>A0A177EEG2_9MICR</name>
<dbReference type="PANTHER" id="PTHR11545:SF3">
    <property type="entry name" value="LARGE RIBOSOMAL SUBUNIT PROTEIN UL13"/>
    <property type="match status" value="1"/>
</dbReference>
<dbReference type="Proteomes" id="UP000185944">
    <property type="component" value="Unassembled WGS sequence"/>
</dbReference>
<dbReference type="RefSeq" id="XP_067544180.1">
    <property type="nucleotide sequence ID" value="XM_067688083.1"/>
</dbReference>
<dbReference type="GO" id="GO:0006412">
    <property type="term" value="P:translation"/>
    <property type="evidence" value="ECO:0007669"/>
    <property type="project" value="InterPro"/>
</dbReference>
<accession>A0A177EEG2</accession>
<dbReference type="GO" id="GO:0003729">
    <property type="term" value="F:mRNA binding"/>
    <property type="evidence" value="ECO:0007669"/>
    <property type="project" value="TreeGrafter"/>
</dbReference>
<dbReference type="GO" id="GO:0017148">
    <property type="term" value="P:negative regulation of translation"/>
    <property type="evidence" value="ECO:0007669"/>
    <property type="project" value="TreeGrafter"/>
</dbReference>
<dbReference type="InterPro" id="IPR005822">
    <property type="entry name" value="Ribosomal_uL13"/>
</dbReference>
<dbReference type="GeneID" id="93647015"/>
<keyword evidence="2 4" id="KW-0689">Ribosomal protein</keyword>
<evidence type="ECO:0000313" key="4">
    <source>
        <dbReference type="EMBL" id="OAG29532.1"/>
    </source>
</evidence>